<dbReference type="GO" id="GO:0006955">
    <property type="term" value="P:immune response"/>
    <property type="evidence" value="ECO:0007669"/>
    <property type="project" value="TreeGrafter"/>
</dbReference>
<evidence type="ECO:0000256" key="3">
    <source>
        <dbReference type="ARBA" id="ARBA00023157"/>
    </source>
</evidence>
<keyword evidence="1" id="KW-0732">Signal</keyword>
<dbReference type="Pfam" id="PF13895">
    <property type="entry name" value="Ig_2"/>
    <property type="match status" value="2"/>
</dbReference>
<evidence type="ECO:0000313" key="8">
    <source>
        <dbReference type="Proteomes" id="UP000011518"/>
    </source>
</evidence>
<dbReference type="STRING" id="246437.L9L7S5"/>
<accession>L9L7S5</accession>
<dbReference type="Gene3D" id="2.60.40.10">
    <property type="entry name" value="Immunoglobulins"/>
    <property type="match status" value="2"/>
</dbReference>
<feature type="domain" description="Ig-like" evidence="6">
    <location>
        <begin position="146"/>
        <end position="233"/>
    </location>
</feature>
<evidence type="ECO:0000256" key="5">
    <source>
        <dbReference type="SAM" id="MobiDB-lite"/>
    </source>
</evidence>
<dbReference type="SUPFAM" id="SSF48726">
    <property type="entry name" value="Immunoglobulin"/>
    <property type="match status" value="2"/>
</dbReference>
<organism evidence="7 8">
    <name type="scientific">Tupaia chinensis</name>
    <name type="common">Chinese tree shrew</name>
    <name type="synonym">Tupaia belangeri chinensis</name>
    <dbReference type="NCBI Taxonomy" id="246437"/>
    <lineage>
        <taxon>Eukaryota</taxon>
        <taxon>Metazoa</taxon>
        <taxon>Chordata</taxon>
        <taxon>Craniata</taxon>
        <taxon>Vertebrata</taxon>
        <taxon>Euteleostomi</taxon>
        <taxon>Mammalia</taxon>
        <taxon>Eutheria</taxon>
        <taxon>Euarchontoglires</taxon>
        <taxon>Scandentia</taxon>
        <taxon>Tupaiidae</taxon>
        <taxon>Tupaia</taxon>
    </lineage>
</organism>
<dbReference type="GO" id="GO:0004888">
    <property type="term" value="F:transmembrane signaling receptor activity"/>
    <property type="evidence" value="ECO:0007669"/>
    <property type="project" value="TreeGrafter"/>
</dbReference>
<dbReference type="GO" id="GO:0009897">
    <property type="term" value="C:external side of plasma membrane"/>
    <property type="evidence" value="ECO:0007669"/>
    <property type="project" value="TreeGrafter"/>
</dbReference>
<dbReference type="InterPro" id="IPR013783">
    <property type="entry name" value="Ig-like_fold"/>
</dbReference>
<proteinExistence type="predicted"/>
<evidence type="ECO:0000256" key="4">
    <source>
        <dbReference type="ARBA" id="ARBA00023319"/>
    </source>
</evidence>
<dbReference type="EMBL" id="KB320477">
    <property type="protein sequence ID" value="ELW70948.1"/>
    <property type="molecule type" value="Genomic_DNA"/>
</dbReference>
<keyword evidence="4" id="KW-0393">Immunoglobulin domain</keyword>
<name>L9L7S5_TUPCH</name>
<dbReference type="SMART" id="SM00409">
    <property type="entry name" value="IG"/>
    <property type="match status" value="2"/>
</dbReference>
<dbReference type="PANTHER" id="PTHR11481:SF71">
    <property type="entry name" value="FC RECEPTOR-LIKE A"/>
    <property type="match status" value="1"/>
</dbReference>
<dbReference type="SMART" id="SM00408">
    <property type="entry name" value="IGc2"/>
    <property type="match status" value="2"/>
</dbReference>
<dbReference type="FunFam" id="2.60.40.10:FF:000651">
    <property type="entry name" value="Fc receptor like 1"/>
    <property type="match status" value="1"/>
</dbReference>
<dbReference type="InterPro" id="IPR036179">
    <property type="entry name" value="Ig-like_dom_sf"/>
</dbReference>
<dbReference type="InterPro" id="IPR050488">
    <property type="entry name" value="Ig_Fc_receptor"/>
</dbReference>
<keyword evidence="2" id="KW-0677">Repeat</keyword>
<evidence type="ECO:0000259" key="6">
    <source>
        <dbReference type="PROSITE" id="PS50835"/>
    </source>
</evidence>
<dbReference type="GO" id="GO:0007166">
    <property type="term" value="P:cell surface receptor signaling pathway"/>
    <property type="evidence" value="ECO:0007669"/>
    <property type="project" value="TreeGrafter"/>
</dbReference>
<feature type="region of interest" description="Disordered" evidence="5">
    <location>
        <begin position="232"/>
        <end position="289"/>
    </location>
</feature>
<dbReference type="eggNOG" id="ENOG502T149">
    <property type="taxonomic scope" value="Eukaryota"/>
</dbReference>
<keyword evidence="8" id="KW-1185">Reference proteome</keyword>
<dbReference type="InterPro" id="IPR003599">
    <property type="entry name" value="Ig_sub"/>
</dbReference>
<feature type="compositionally biased region" description="Polar residues" evidence="5">
    <location>
        <begin position="232"/>
        <end position="244"/>
    </location>
</feature>
<reference evidence="8" key="1">
    <citation type="submission" date="2012-07" db="EMBL/GenBank/DDBJ databases">
        <title>Genome of the Chinese tree shrew, a rising model animal genetically related to primates.</title>
        <authorList>
            <person name="Zhang G."/>
            <person name="Fan Y."/>
            <person name="Yao Y."/>
            <person name="Huang Z."/>
        </authorList>
    </citation>
    <scope>NUCLEOTIDE SEQUENCE [LARGE SCALE GENOMIC DNA]</scope>
</reference>
<dbReference type="InterPro" id="IPR007110">
    <property type="entry name" value="Ig-like_dom"/>
</dbReference>
<keyword evidence="3" id="KW-1015">Disulfide bond</keyword>
<reference evidence="8" key="2">
    <citation type="journal article" date="2013" name="Nat. Commun.">
        <title>Genome of the Chinese tree shrew.</title>
        <authorList>
            <person name="Fan Y."/>
            <person name="Huang Z.Y."/>
            <person name="Cao C.C."/>
            <person name="Chen C.S."/>
            <person name="Chen Y.X."/>
            <person name="Fan D.D."/>
            <person name="He J."/>
            <person name="Hou H.L."/>
            <person name="Hu L."/>
            <person name="Hu X.T."/>
            <person name="Jiang X.T."/>
            <person name="Lai R."/>
            <person name="Lang Y.S."/>
            <person name="Liang B."/>
            <person name="Liao S.G."/>
            <person name="Mu D."/>
            <person name="Ma Y.Y."/>
            <person name="Niu Y.Y."/>
            <person name="Sun X.Q."/>
            <person name="Xia J.Q."/>
            <person name="Xiao J."/>
            <person name="Xiong Z.Q."/>
            <person name="Xu L."/>
            <person name="Yang L."/>
            <person name="Zhang Y."/>
            <person name="Zhao W."/>
            <person name="Zhao X.D."/>
            <person name="Zheng Y.T."/>
            <person name="Zhou J.M."/>
            <person name="Zhu Y.B."/>
            <person name="Zhang G.J."/>
            <person name="Wang J."/>
            <person name="Yao Y.G."/>
        </authorList>
    </citation>
    <scope>NUCLEOTIDE SEQUENCE [LARGE SCALE GENOMIC DNA]</scope>
</reference>
<sequence length="334" mass="35979">MPSSAAGFLQMQCEAAARAEEHSCHSADAGAGASEADFRSYSFSQPFHLIVSYDWLILQGPAKPVFEGDPVVLHCRAWQDWPLTQVTFYRDGSALGPTGPSRDFSIAAVQEADSGNYHCSGVFRSPGSGSLETASAVAITVQELFPAPVLRATPSAELQEGSPVTLTCQTKLPLQRSAARLLFSFYKDGRMMRSKGLSAEFQLPTVSEAHSGSYWCEAATEDNQVWKQSPQLELRVQSPSSSAAPPTLNPPQPKSAAPDTAPTEPLESRPPLPTPSAVDPGFSPLAVPDPHLHHQMNTLLKHMQDVRALLGHLLMELRELSGRLKTGPAKSQAQ</sequence>
<evidence type="ECO:0000313" key="7">
    <source>
        <dbReference type="EMBL" id="ELW70948.1"/>
    </source>
</evidence>
<dbReference type="InterPro" id="IPR003598">
    <property type="entry name" value="Ig_sub2"/>
</dbReference>
<dbReference type="PROSITE" id="PS50835">
    <property type="entry name" value="IG_LIKE"/>
    <property type="match status" value="2"/>
</dbReference>
<dbReference type="FunFam" id="2.60.40.10:FF:000217">
    <property type="entry name" value="High affinity immunoglobulin gamma Fc receptor I"/>
    <property type="match status" value="1"/>
</dbReference>
<dbReference type="FunCoup" id="L9L7S5">
    <property type="interactions" value="258"/>
</dbReference>
<dbReference type="InParanoid" id="L9L7S5"/>
<keyword evidence="7" id="KW-0675">Receptor</keyword>
<evidence type="ECO:0000256" key="2">
    <source>
        <dbReference type="ARBA" id="ARBA00022737"/>
    </source>
</evidence>
<dbReference type="Proteomes" id="UP000011518">
    <property type="component" value="Unassembled WGS sequence"/>
</dbReference>
<evidence type="ECO:0000256" key="1">
    <source>
        <dbReference type="ARBA" id="ARBA00022729"/>
    </source>
</evidence>
<protein>
    <submittedName>
        <fullName evidence="7">Fc receptor-like A</fullName>
    </submittedName>
</protein>
<dbReference type="AlphaFoldDB" id="L9L7S5"/>
<dbReference type="PANTHER" id="PTHR11481">
    <property type="entry name" value="IMMUNOGLOBULIN FC RECEPTOR"/>
    <property type="match status" value="1"/>
</dbReference>
<gene>
    <name evidence="7" type="ORF">TREES_T100015714</name>
</gene>
<feature type="domain" description="Ig-like" evidence="6">
    <location>
        <begin position="46"/>
        <end position="138"/>
    </location>
</feature>